<gene>
    <name evidence="3" type="ORF">JOF39_002307</name>
</gene>
<reference evidence="3 4" key="1">
    <citation type="submission" date="2021-03" db="EMBL/GenBank/DDBJ databases">
        <title>Sequencing the genomes of 1000 actinobacteria strains.</title>
        <authorList>
            <person name="Klenk H.-P."/>
        </authorList>
    </citation>
    <scope>NUCLEOTIDE SEQUENCE [LARGE SCALE GENOMIC DNA]</scope>
    <source>
        <strain evidence="3 4">DSM 20168</strain>
    </source>
</reference>
<dbReference type="Proteomes" id="UP001195422">
    <property type="component" value="Unassembled WGS sequence"/>
</dbReference>
<dbReference type="EMBL" id="JAGIOJ010000001">
    <property type="protein sequence ID" value="MBP2399226.1"/>
    <property type="molecule type" value="Genomic_DNA"/>
</dbReference>
<keyword evidence="2" id="KW-0812">Transmembrane</keyword>
<proteinExistence type="predicted"/>
<evidence type="ECO:0000313" key="3">
    <source>
        <dbReference type="EMBL" id="MBP2399226.1"/>
    </source>
</evidence>
<evidence type="ECO:0000256" key="2">
    <source>
        <dbReference type="SAM" id="Phobius"/>
    </source>
</evidence>
<evidence type="ECO:0008006" key="5">
    <source>
        <dbReference type="Google" id="ProtNLM"/>
    </source>
</evidence>
<sequence length="214" mass="22806">MSKRTNNGEGWDRNYILTVLGLGVAALSLVAAIGPALVDMGIVDPHRIPGVGQESPKSDETSVALPPPSTSPSKIDQDNGTKGVSELSGSDVLAGGSADLGIGTPATVLPCDDRYIVVLRNNKNPSTYDADVSEALEYFPTSHYVLTRGSCKSLAQISSNHTLLYTVFYGPFSTMDEARDRCQATEAKFIDPYIRRLAVNGDSTRVNCEGVPLK</sequence>
<feature type="transmembrane region" description="Helical" evidence="2">
    <location>
        <begin position="15"/>
        <end position="38"/>
    </location>
</feature>
<accession>A0ABS4XRU6</accession>
<name>A0ABS4XRU6_GLUPR</name>
<organism evidence="3 4">
    <name type="scientific">Glutamicibacter protophormiae</name>
    <name type="common">Brevibacterium protophormiae</name>
    <dbReference type="NCBI Taxonomy" id="37930"/>
    <lineage>
        <taxon>Bacteria</taxon>
        <taxon>Bacillati</taxon>
        <taxon>Actinomycetota</taxon>
        <taxon>Actinomycetes</taxon>
        <taxon>Micrococcales</taxon>
        <taxon>Micrococcaceae</taxon>
        <taxon>Glutamicibacter</taxon>
    </lineage>
</organism>
<keyword evidence="4" id="KW-1185">Reference proteome</keyword>
<keyword evidence="2" id="KW-0472">Membrane</keyword>
<dbReference type="RefSeq" id="WP_188948624.1">
    <property type="nucleotide sequence ID" value="NZ_BMPH01000008.1"/>
</dbReference>
<comment type="caution">
    <text evidence="3">The sequence shown here is derived from an EMBL/GenBank/DDBJ whole genome shotgun (WGS) entry which is preliminary data.</text>
</comment>
<keyword evidence="2" id="KW-1133">Transmembrane helix</keyword>
<evidence type="ECO:0000313" key="4">
    <source>
        <dbReference type="Proteomes" id="UP001195422"/>
    </source>
</evidence>
<protein>
    <recommendedName>
        <fullName evidence="5">SPOR domain-containing protein</fullName>
    </recommendedName>
</protein>
<feature type="compositionally biased region" description="Polar residues" evidence="1">
    <location>
        <begin position="71"/>
        <end position="82"/>
    </location>
</feature>
<evidence type="ECO:0000256" key="1">
    <source>
        <dbReference type="SAM" id="MobiDB-lite"/>
    </source>
</evidence>
<feature type="region of interest" description="Disordered" evidence="1">
    <location>
        <begin position="49"/>
        <end position="88"/>
    </location>
</feature>